<dbReference type="CDD" id="cd09272">
    <property type="entry name" value="RNase_HI_RT_Ty1"/>
    <property type="match status" value="1"/>
</dbReference>
<proteinExistence type="predicted"/>
<dbReference type="InterPro" id="IPR036875">
    <property type="entry name" value="Znf_CCHC_sf"/>
</dbReference>
<evidence type="ECO:0000256" key="4">
    <source>
        <dbReference type="SAM" id="MobiDB-lite"/>
    </source>
</evidence>
<dbReference type="Gramene" id="AUR62015389-RA">
    <property type="protein sequence ID" value="AUR62015389-RA:cds"/>
    <property type="gene ID" value="AUR62015389"/>
</dbReference>
<name>A0A803LM78_CHEQI</name>
<dbReference type="InterPro" id="IPR001878">
    <property type="entry name" value="Znf_CCHC"/>
</dbReference>
<keyword evidence="1" id="KW-0433">Leucine-rich repeat</keyword>
<organism evidence="6 7">
    <name type="scientific">Chenopodium quinoa</name>
    <name type="common">Quinoa</name>
    <dbReference type="NCBI Taxonomy" id="63459"/>
    <lineage>
        <taxon>Eukaryota</taxon>
        <taxon>Viridiplantae</taxon>
        <taxon>Streptophyta</taxon>
        <taxon>Embryophyta</taxon>
        <taxon>Tracheophyta</taxon>
        <taxon>Spermatophyta</taxon>
        <taxon>Magnoliopsida</taxon>
        <taxon>eudicotyledons</taxon>
        <taxon>Gunneridae</taxon>
        <taxon>Pentapetalae</taxon>
        <taxon>Caryophyllales</taxon>
        <taxon>Chenopodiaceae</taxon>
        <taxon>Chenopodioideae</taxon>
        <taxon>Atripliceae</taxon>
        <taxon>Chenopodium</taxon>
    </lineage>
</organism>
<dbReference type="EnsemblPlants" id="AUR62015389-RA">
    <property type="protein sequence ID" value="AUR62015389-RA:cds"/>
    <property type="gene ID" value="AUR62015389"/>
</dbReference>
<reference evidence="6" key="2">
    <citation type="submission" date="2021-03" db="UniProtKB">
        <authorList>
            <consortium name="EnsemblPlants"/>
        </authorList>
    </citation>
    <scope>IDENTIFICATION</scope>
</reference>
<sequence length="628" mass="69544">MKEEEWKILDRQALGVIRLTLAKSVAYNVKDVTTTVGVIKALTNMYEKPSAMNNVFLMRRLFEIEMNDGGSAPEHINEFNSIISQLASLKCDDVRDLILSESLRRKNSGESSGGAYSSEGRGRGRQQRGAQKGRSKSRGRSKSKGKVNIVCWGCGVKGHTKRDCPNPKKKGGSNHKNHDDASSSVSLASSDELGDALILSVDSPIESWILDSGASFHSSPCKEIFQNFKSGKFGKVYLADNEPLDIVGKGDVMIKTSSGSSWKLEDVRYLEGVKGSYGGGSGHEDRHIDNFGGKSVERESIGDEWKYVELDGEVKSGKEVEQVEAEVQIQQASPQHGAHVPVDSDSSDSDDDDHFETDERVVMGEPIVVQGEISTPPTEAVKWLLRYLLGTSSMALCFGRNEVVLEGFVDADFGGCYDSRKSTSGYVYTIGGTAISWMSKLQKCVSMSTTEAEYVAMSEAGKEMEWLKGFFEEMGMKQDVCALYSDSQSAVQLAKNPMFHYRTKHIKRRYHYTRSLVKDGTMCLRKIAGSKNPADMLTKVVPSDKLSFADHGINNPVGSHHNDIMCPEKEREALLKFKEGIQVDRCRLLSTWEDDDDNKNCCQWHGIQCSNHTGNVIDRTMYTTRGES</sequence>
<evidence type="ECO:0000256" key="1">
    <source>
        <dbReference type="ARBA" id="ARBA00022614"/>
    </source>
</evidence>
<dbReference type="GO" id="GO:0003676">
    <property type="term" value="F:nucleic acid binding"/>
    <property type="evidence" value="ECO:0007669"/>
    <property type="project" value="InterPro"/>
</dbReference>
<dbReference type="PROSITE" id="PS50158">
    <property type="entry name" value="ZF_CCHC"/>
    <property type="match status" value="1"/>
</dbReference>
<dbReference type="Proteomes" id="UP000596660">
    <property type="component" value="Unplaced"/>
</dbReference>
<feature type="region of interest" description="Disordered" evidence="4">
    <location>
        <begin position="106"/>
        <end position="144"/>
    </location>
</feature>
<dbReference type="SUPFAM" id="SSF57756">
    <property type="entry name" value="Retrovirus zinc finger-like domains"/>
    <property type="match status" value="1"/>
</dbReference>
<evidence type="ECO:0000259" key="5">
    <source>
        <dbReference type="PROSITE" id="PS50158"/>
    </source>
</evidence>
<protein>
    <recommendedName>
        <fullName evidence="5">CCHC-type domain-containing protein</fullName>
    </recommendedName>
</protein>
<dbReference type="InterPro" id="IPR032675">
    <property type="entry name" value="LRR_dom_sf"/>
</dbReference>
<dbReference type="Pfam" id="PF08263">
    <property type="entry name" value="LRRNT_2"/>
    <property type="match status" value="1"/>
</dbReference>
<feature type="compositionally biased region" description="Basic residues" evidence="4">
    <location>
        <begin position="123"/>
        <end position="144"/>
    </location>
</feature>
<dbReference type="Pfam" id="PF22936">
    <property type="entry name" value="Pol_BBD"/>
    <property type="match status" value="1"/>
</dbReference>
<dbReference type="Pfam" id="PF14223">
    <property type="entry name" value="Retrotran_gag_2"/>
    <property type="match status" value="1"/>
</dbReference>
<evidence type="ECO:0000256" key="2">
    <source>
        <dbReference type="ARBA" id="ARBA00022737"/>
    </source>
</evidence>
<reference evidence="6" key="1">
    <citation type="journal article" date="2017" name="Nature">
        <title>The genome of Chenopodium quinoa.</title>
        <authorList>
            <person name="Jarvis D.E."/>
            <person name="Ho Y.S."/>
            <person name="Lightfoot D.J."/>
            <person name="Schmoeckel S.M."/>
            <person name="Li B."/>
            <person name="Borm T.J.A."/>
            <person name="Ohyanagi H."/>
            <person name="Mineta K."/>
            <person name="Michell C.T."/>
            <person name="Saber N."/>
            <person name="Kharbatia N.M."/>
            <person name="Rupper R.R."/>
            <person name="Sharp A.R."/>
            <person name="Dally N."/>
            <person name="Boughton B.A."/>
            <person name="Woo Y.H."/>
            <person name="Gao G."/>
            <person name="Schijlen E.G.W.M."/>
            <person name="Guo X."/>
            <person name="Momin A.A."/>
            <person name="Negrao S."/>
            <person name="Al-Babili S."/>
            <person name="Gehring C."/>
            <person name="Roessner U."/>
            <person name="Jung C."/>
            <person name="Murphy K."/>
            <person name="Arold S.T."/>
            <person name="Gojobori T."/>
            <person name="van der Linden C.G."/>
            <person name="van Loo E.N."/>
            <person name="Jellen E.N."/>
            <person name="Maughan P.J."/>
            <person name="Tester M."/>
        </authorList>
    </citation>
    <scope>NUCLEOTIDE SEQUENCE [LARGE SCALE GENOMIC DNA]</scope>
    <source>
        <strain evidence="6">cv. PI 614886</strain>
    </source>
</reference>
<dbReference type="Gene3D" id="3.80.10.10">
    <property type="entry name" value="Ribonuclease Inhibitor"/>
    <property type="match status" value="1"/>
</dbReference>
<dbReference type="AlphaFoldDB" id="A0A803LM78"/>
<feature type="compositionally biased region" description="Low complexity" evidence="4">
    <location>
        <begin position="109"/>
        <end position="119"/>
    </location>
</feature>
<keyword evidence="3" id="KW-0862">Zinc</keyword>
<dbReference type="InterPro" id="IPR013210">
    <property type="entry name" value="LRR_N_plant-typ"/>
</dbReference>
<dbReference type="PANTHER" id="PTHR11439:SF467">
    <property type="entry name" value="INTEGRASE CATALYTIC DOMAIN-CONTAINING PROTEIN"/>
    <property type="match status" value="1"/>
</dbReference>
<feature type="region of interest" description="Disordered" evidence="4">
    <location>
        <begin position="329"/>
        <end position="354"/>
    </location>
</feature>
<keyword evidence="2" id="KW-0677">Repeat</keyword>
<dbReference type="InterPro" id="IPR054722">
    <property type="entry name" value="PolX-like_BBD"/>
</dbReference>
<feature type="domain" description="CCHC-type" evidence="5">
    <location>
        <begin position="151"/>
        <end position="166"/>
    </location>
</feature>
<dbReference type="GO" id="GO:0008270">
    <property type="term" value="F:zinc ion binding"/>
    <property type="evidence" value="ECO:0007669"/>
    <property type="project" value="UniProtKB-KW"/>
</dbReference>
<feature type="region of interest" description="Disordered" evidence="4">
    <location>
        <begin position="159"/>
        <end position="186"/>
    </location>
</feature>
<keyword evidence="7" id="KW-1185">Reference proteome</keyword>
<keyword evidence="3" id="KW-0479">Metal-binding</keyword>
<evidence type="ECO:0000256" key="3">
    <source>
        <dbReference type="PROSITE-ProRule" id="PRU00047"/>
    </source>
</evidence>
<dbReference type="SMART" id="SM00343">
    <property type="entry name" value="ZnF_C2HC"/>
    <property type="match status" value="1"/>
</dbReference>
<evidence type="ECO:0000313" key="6">
    <source>
        <dbReference type="EnsemblPlants" id="AUR62015389-RA:cds"/>
    </source>
</evidence>
<feature type="compositionally biased region" description="Acidic residues" evidence="4">
    <location>
        <begin position="345"/>
        <end position="354"/>
    </location>
</feature>
<accession>A0A803LM78</accession>
<dbReference type="PANTHER" id="PTHR11439">
    <property type="entry name" value="GAG-POL-RELATED RETROTRANSPOSON"/>
    <property type="match status" value="1"/>
</dbReference>
<keyword evidence="3" id="KW-0863">Zinc-finger</keyword>
<evidence type="ECO:0000313" key="7">
    <source>
        <dbReference type="Proteomes" id="UP000596660"/>
    </source>
</evidence>